<keyword evidence="2" id="KW-1185">Reference proteome</keyword>
<reference evidence="1 2" key="1">
    <citation type="journal article" date="2013" name="Genome Announc.">
        <title>Draft Genome Sequence of the Psychrophilic and Alkaliphilic Rhodonellum psychrophilum Strain GCM71T.</title>
        <authorList>
            <person name="Hauptmann A.L."/>
            <person name="Glaring M.A."/>
            <person name="Hallin P.F."/>
            <person name="Prieme A."/>
            <person name="Stougaard P."/>
        </authorList>
    </citation>
    <scope>NUCLEOTIDE SEQUENCE [LARGE SCALE GENOMIC DNA]</scope>
    <source>
        <strain evidence="1 2">GCM71</strain>
    </source>
</reference>
<proteinExistence type="predicted"/>
<dbReference type="AlphaFoldDB" id="U5BUS3"/>
<gene>
    <name evidence="1" type="ORF">P872_13615</name>
</gene>
<name>U5BUS3_9BACT</name>
<dbReference type="EMBL" id="AWXR01000114">
    <property type="protein sequence ID" value="ERM80326.1"/>
    <property type="molecule type" value="Genomic_DNA"/>
</dbReference>
<evidence type="ECO:0000313" key="2">
    <source>
        <dbReference type="Proteomes" id="UP000016843"/>
    </source>
</evidence>
<protein>
    <submittedName>
        <fullName evidence="1">Uncharacterized protein</fullName>
    </submittedName>
</protein>
<dbReference type="Proteomes" id="UP000016843">
    <property type="component" value="Unassembled WGS sequence"/>
</dbReference>
<organism evidence="1 2">
    <name type="scientific">Rhodonellum psychrophilum GCM71 = DSM 17998</name>
    <dbReference type="NCBI Taxonomy" id="1123057"/>
    <lineage>
        <taxon>Bacteria</taxon>
        <taxon>Pseudomonadati</taxon>
        <taxon>Bacteroidota</taxon>
        <taxon>Cytophagia</taxon>
        <taxon>Cytophagales</taxon>
        <taxon>Cytophagaceae</taxon>
        <taxon>Rhodonellum</taxon>
    </lineage>
</organism>
<comment type="caution">
    <text evidence="1">The sequence shown here is derived from an EMBL/GenBank/DDBJ whole genome shotgun (WGS) entry which is preliminary data.</text>
</comment>
<evidence type="ECO:0000313" key="1">
    <source>
        <dbReference type="EMBL" id="ERM80326.1"/>
    </source>
</evidence>
<accession>U5BUS3</accession>
<sequence>MAINKPRNQPWNVPGKIRIQGWLLKMPQTALNKRKRRLPKLAEGSTLVLHYQFYFGLKLLKNQLLVYCF</sequence>